<dbReference type="SMART" id="SM00248">
    <property type="entry name" value="ANK"/>
    <property type="match status" value="4"/>
</dbReference>
<feature type="transmembrane region" description="Helical" evidence="8">
    <location>
        <begin position="675"/>
        <end position="698"/>
    </location>
</feature>
<keyword evidence="8" id="KW-1133">Transmembrane helix</keyword>
<dbReference type="InterPro" id="IPR002110">
    <property type="entry name" value="Ankyrin_rpt"/>
</dbReference>
<dbReference type="EnsemblMetazoa" id="AGAP012995-RA">
    <property type="protein sequence ID" value="AGAP012995-PA"/>
    <property type="gene ID" value="AGAP012995"/>
</dbReference>
<feature type="region of interest" description="Disordered" evidence="7">
    <location>
        <begin position="796"/>
        <end position="816"/>
    </location>
</feature>
<reference evidence="9 10" key="1">
    <citation type="journal article" date="2002" name="Science">
        <title>The genome sequence of the malaria mosquito Anopheles gambiae.</title>
        <authorList>
            <person name="Holt R.A."/>
            <person name="Subramanian G.M."/>
            <person name="Halpern A."/>
            <person name="Sutton G.G."/>
            <person name="Charlab R."/>
            <person name="Nusskern D.R."/>
            <person name="Wincker P."/>
            <person name="Clark A.G."/>
            <person name="Ribeiro J.M."/>
            <person name="Wides R."/>
            <person name="Salzberg S.L."/>
            <person name="Loftus B."/>
            <person name="Yandell M."/>
            <person name="Majoros W.H."/>
            <person name="Rusch D.B."/>
            <person name="Lai Z."/>
            <person name="Kraft C.L."/>
            <person name="Abril J.F."/>
            <person name="Anthouard V."/>
            <person name="Arensburger P."/>
            <person name="Atkinson P.W."/>
            <person name="Baden H."/>
            <person name="de Berardinis V."/>
            <person name="Baldwin D."/>
            <person name="Benes V."/>
            <person name="Biedler J."/>
            <person name="Blass C."/>
            <person name="Bolanos R."/>
            <person name="Boscus D."/>
            <person name="Barnstead M."/>
            <person name="Cai S."/>
            <person name="Center A."/>
            <person name="Chaturverdi K."/>
            <person name="Christophides G.K."/>
            <person name="Chrystal M.A."/>
            <person name="Clamp M."/>
            <person name="Cravchik A."/>
            <person name="Curwen V."/>
            <person name="Dana A."/>
            <person name="Delcher A."/>
            <person name="Dew I."/>
            <person name="Evans C.A."/>
            <person name="Flanigan M."/>
            <person name="Grundschober-Freimoser A."/>
            <person name="Friedli L."/>
            <person name="Gu Z."/>
            <person name="Guan P."/>
            <person name="Guigo R."/>
            <person name="Hillenmeyer M.E."/>
            <person name="Hladun S.L."/>
            <person name="Hogan J.R."/>
            <person name="Hong Y.S."/>
            <person name="Hoover J."/>
            <person name="Jaillon O."/>
            <person name="Ke Z."/>
            <person name="Kodira C."/>
            <person name="Kokoza E."/>
            <person name="Koutsos A."/>
            <person name="Letunic I."/>
            <person name="Levitsky A."/>
            <person name="Liang Y."/>
            <person name="Lin J.J."/>
            <person name="Lobo N.F."/>
            <person name="Lopez J.R."/>
            <person name="Malek J.A."/>
            <person name="McIntosh T.C."/>
            <person name="Meister S."/>
            <person name="Miller J."/>
            <person name="Mobarry C."/>
            <person name="Mongin E."/>
            <person name="Murphy S.D."/>
            <person name="O'Brochta D.A."/>
            <person name="Pfannkoch C."/>
            <person name="Qi R."/>
            <person name="Regier M.A."/>
            <person name="Remington K."/>
            <person name="Shao H."/>
            <person name="Sharakhova M.V."/>
            <person name="Sitter C.D."/>
            <person name="Shetty J."/>
            <person name="Smith T.J."/>
            <person name="Strong R."/>
            <person name="Sun J."/>
            <person name="Thomasova D."/>
            <person name="Ton L.Q."/>
            <person name="Topalis P."/>
            <person name="Tu Z."/>
            <person name="Unger M.F."/>
            <person name="Walenz B."/>
            <person name="Wang A."/>
            <person name="Wang J."/>
            <person name="Wang M."/>
            <person name="Wang X."/>
            <person name="Woodford K.J."/>
            <person name="Wortman J.R."/>
            <person name="Wu M."/>
            <person name="Yao A."/>
            <person name="Zdobnov E.M."/>
            <person name="Zhang H."/>
            <person name="Zhao Q."/>
            <person name="Zhao S."/>
            <person name="Zhu S.C."/>
            <person name="Zhimulev I."/>
            <person name="Coluzzi M."/>
            <person name="della Torre A."/>
            <person name="Roth C.W."/>
            <person name="Louis C."/>
            <person name="Kalush F."/>
            <person name="Mural R.J."/>
            <person name="Myers E.W."/>
            <person name="Adams M.D."/>
            <person name="Smith H.O."/>
            <person name="Broder S."/>
            <person name="Gardner M.J."/>
            <person name="Fraser C.M."/>
            <person name="Birney E."/>
            <person name="Bork P."/>
            <person name="Brey P.T."/>
            <person name="Venter J.C."/>
            <person name="Weissenbach J."/>
            <person name="Kafatos F.C."/>
            <person name="Collins F.H."/>
            <person name="Hoffman S.L."/>
        </authorList>
    </citation>
    <scope>NUCLEOTIDE SEQUENCE [LARGE SCALE GENOMIC DNA]</scope>
    <source>
        <strain evidence="9 10">PEST</strain>
    </source>
</reference>
<dbReference type="InterPro" id="IPR052076">
    <property type="entry name" value="TRP_cation_channel"/>
</dbReference>
<keyword evidence="8" id="KW-0812">Transmembrane</keyword>
<dbReference type="VEuPathDB" id="VectorBase:AGAMI1_004662"/>
<dbReference type="GO" id="GO:1902495">
    <property type="term" value="C:transmembrane transporter complex"/>
    <property type="evidence" value="ECO:0000318"/>
    <property type="project" value="GO_Central"/>
</dbReference>
<dbReference type="VEuPathDB" id="VectorBase:AGAP012995"/>
<dbReference type="PANTHER" id="PTHR47143">
    <property type="entry name" value="TRANSIENT RECEPTOR POTENTIAL CATION CHANNEL PROTEIN PAINLESS"/>
    <property type="match status" value="1"/>
</dbReference>
<protein>
    <submittedName>
        <fullName evidence="9">ANK_REP_REGION domain-containing protein</fullName>
    </submittedName>
</protein>
<evidence type="ECO:0000256" key="4">
    <source>
        <dbReference type="ARBA" id="ARBA00023043"/>
    </source>
</evidence>
<reference evidence="9 10" key="2">
    <citation type="journal article" date="2004" name="Trends Parasitol.">
        <title>The Anopheles gambiae genome: an update.</title>
        <authorList>
            <person name="Mongin E."/>
            <person name="Louis C."/>
            <person name="Holt R.A."/>
            <person name="Birney E."/>
            <person name="Collins F.H."/>
        </authorList>
    </citation>
    <scope>NUCLEOTIDE SEQUENCE [LARGE SCALE GENOMIC DNA]</scope>
    <source>
        <strain evidence="9 10">PEST</strain>
    </source>
</reference>
<keyword evidence="3" id="KW-0677">Repeat</keyword>
<dbReference type="GO" id="GO:0022857">
    <property type="term" value="F:transmembrane transporter activity"/>
    <property type="evidence" value="ECO:0000318"/>
    <property type="project" value="GO_Central"/>
</dbReference>
<feature type="transmembrane region" description="Helical" evidence="8">
    <location>
        <begin position="614"/>
        <end position="636"/>
    </location>
</feature>
<sequence length="929" mass="105598">MQVLPSALSAKCDAALAASFDANDLSKFNRALCNGANVNLRDRDSRYTVFELACKTPGKKQFIRACLNHGAVLSEKNPETNEYPIHLAALSFDSENLSELLSAPRIQVDQKYEDRTALYLLFEQIDSDNWKHVFECVKLLLEYDANINTTDENSVSPIALLVTAGYDEWRKEILEYCLQNYSVNVDYRGQQARKAIVKNFPGTDIPIYDMEKVTVDVLRNKLNVETEDEFLAAYEKYCQQNNGHVPLEEDRAELLPLTVHRAKLTVARKLVERQLVEGKFTGNPKLLSGLLAKCCNRGNVQMLEWLLQIIPDDEVALVNEDPLLSLLVKQIDVYTDKSSYIRIMRILLNDPRLDIDKIDGKKCTAMHYAVKYQIDHAQELLLDEGAYIWGENIFGDLPISEMDSSLLEKHLDSCVTNNDRKPGDEDYEVRISFANFIPPALNPNSEDEMRPIVRIAQSPNSKHLLWHPVISSILLLKWMKVIHLLYLNLVICSVCFVSFAIYIVFCFAREDTILKQLLYCLSVLGCVYLIVREASQLRLSPATYLLSMENLMEILLIGGYVAVLAHESADETWSMVLVGVLLLLGVELTLQFGMLPVNSIATNMVMLKTVTKNFLIFLSLYSIILASFTLSFYTVFKMKDIAQLRKKNGLEQAAVHNQDIEDEHLFHNFGEIQLALIKTTVMFTVFVFFVTIVINNLINGLAVSDTTTIRAESELVGITEMVSIICRYEKAQKGFEFIHSTLGKIKFLNLGWLFPNLKLFCNEKPLHQIVLKPSDQSLSTIRQDQQIIVTVENGGMRKKRTSSTNNTAANSSEMRNGQEEIQLVTTNETISNMENGQERIRFTSKNCQLQTHKTYQVKSLLYKPFKGMLSKIVTKSIEMLNSRQVHGESQAHRLSRVEQNMTNMMQELKELKELVRGIGKGRRGDDKKS</sequence>
<accession>A0A1S4HAR0</accession>
<feature type="transmembrane region" description="Helical" evidence="8">
    <location>
        <begin position="543"/>
        <end position="563"/>
    </location>
</feature>
<reference evidence="9" key="3">
    <citation type="submission" date="2020-05" db="UniProtKB">
        <authorList>
            <consortium name="EnsemblMetazoa"/>
        </authorList>
    </citation>
    <scope>IDENTIFICATION</scope>
    <source>
        <strain evidence="9">PEST</strain>
    </source>
</reference>
<proteinExistence type="predicted"/>
<keyword evidence="1" id="KW-0813">Transport</keyword>
<evidence type="ECO:0000256" key="5">
    <source>
        <dbReference type="ARBA" id="ARBA00023065"/>
    </source>
</evidence>
<evidence type="ECO:0000313" key="9">
    <source>
        <dbReference type="EnsemblMetazoa" id="AGAP012995-PA"/>
    </source>
</evidence>
<dbReference type="FunCoup" id="A0A1S4HAR0">
    <property type="interactions" value="89"/>
</dbReference>
<keyword evidence="8" id="KW-0472">Membrane</keyword>
<keyword evidence="2" id="KW-0716">Sensory transduction</keyword>
<keyword evidence="6" id="KW-0407">Ion channel</keyword>
<name>A0A1S4HAR0_ANOGA</name>
<evidence type="ECO:0000256" key="3">
    <source>
        <dbReference type="ARBA" id="ARBA00022737"/>
    </source>
</evidence>
<evidence type="ECO:0000256" key="7">
    <source>
        <dbReference type="SAM" id="MobiDB-lite"/>
    </source>
</evidence>
<evidence type="ECO:0000256" key="6">
    <source>
        <dbReference type="ARBA" id="ARBA00023303"/>
    </source>
</evidence>
<organism evidence="9 10">
    <name type="scientific">Anopheles gambiae</name>
    <name type="common">African malaria mosquito</name>
    <dbReference type="NCBI Taxonomy" id="7165"/>
    <lineage>
        <taxon>Eukaryota</taxon>
        <taxon>Metazoa</taxon>
        <taxon>Ecdysozoa</taxon>
        <taxon>Arthropoda</taxon>
        <taxon>Hexapoda</taxon>
        <taxon>Insecta</taxon>
        <taxon>Pterygota</taxon>
        <taxon>Neoptera</taxon>
        <taxon>Endopterygota</taxon>
        <taxon>Diptera</taxon>
        <taxon>Nematocera</taxon>
        <taxon>Culicoidea</taxon>
        <taxon>Culicidae</taxon>
        <taxon>Anophelinae</taxon>
        <taxon>Anopheles</taxon>
    </lineage>
</organism>
<dbReference type="AlphaFoldDB" id="A0A1S4HAR0"/>
<evidence type="ECO:0000256" key="2">
    <source>
        <dbReference type="ARBA" id="ARBA00022606"/>
    </source>
</evidence>
<dbReference type="EMBL" id="AAAB01008799">
    <property type="status" value="NOT_ANNOTATED_CDS"/>
    <property type="molecule type" value="Genomic_DNA"/>
</dbReference>
<dbReference type="SUPFAM" id="SSF48403">
    <property type="entry name" value="Ankyrin repeat"/>
    <property type="match status" value="1"/>
</dbReference>
<dbReference type="Gene3D" id="1.25.40.20">
    <property type="entry name" value="Ankyrin repeat-containing domain"/>
    <property type="match status" value="2"/>
</dbReference>
<feature type="transmembrane region" description="Helical" evidence="8">
    <location>
        <begin position="575"/>
        <end position="594"/>
    </location>
</feature>
<dbReference type="InterPro" id="IPR036770">
    <property type="entry name" value="Ankyrin_rpt-contain_sf"/>
</dbReference>
<keyword evidence="5" id="KW-0406">Ion transport</keyword>
<feature type="compositionally biased region" description="Low complexity" evidence="7">
    <location>
        <begin position="802"/>
        <end position="812"/>
    </location>
</feature>
<evidence type="ECO:0000313" key="10">
    <source>
        <dbReference type="Proteomes" id="UP000007062"/>
    </source>
</evidence>
<keyword evidence="10" id="KW-1185">Reference proteome</keyword>
<evidence type="ECO:0000256" key="8">
    <source>
        <dbReference type="SAM" id="Phobius"/>
    </source>
</evidence>
<evidence type="ECO:0000256" key="1">
    <source>
        <dbReference type="ARBA" id="ARBA00022448"/>
    </source>
</evidence>
<dbReference type="InParanoid" id="A0A1S4HAR0"/>
<dbReference type="PANTHER" id="PTHR47143:SF4">
    <property type="entry name" value="TRANSIENT RECEPTOR POTENTIAL CATION CHANNEL PROTEIN PAINLESS"/>
    <property type="match status" value="1"/>
</dbReference>
<dbReference type="Proteomes" id="UP000007062">
    <property type="component" value="Chromosome 2R"/>
</dbReference>
<dbReference type="GO" id="GO:0034220">
    <property type="term" value="P:monoatomic ion transmembrane transport"/>
    <property type="evidence" value="ECO:0000318"/>
    <property type="project" value="GO_Central"/>
</dbReference>
<feature type="transmembrane region" description="Helical" evidence="8">
    <location>
        <begin position="512"/>
        <end position="531"/>
    </location>
</feature>
<keyword evidence="4" id="KW-0040">ANK repeat</keyword>
<feature type="transmembrane region" description="Helical" evidence="8">
    <location>
        <begin position="484"/>
        <end position="505"/>
    </location>
</feature>